<name>A0A316V9R1_9BASI</name>
<dbReference type="OrthoDB" id="3357787at2759"/>
<protein>
    <submittedName>
        <fullName evidence="3">Uncharacterized protein</fullName>
    </submittedName>
</protein>
<feature type="transmembrane region" description="Helical" evidence="2">
    <location>
        <begin position="54"/>
        <end position="73"/>
    </location>
</feature>
<proteinExistence type="predicted"/>
<feature type="transmembrane region" description="Helical" evidence="2">
    <location>
        <begin position="221"/>
        <end position="241"/>
    </location>
</feature>
<organism evidence="3 4">
    <name type="scientific">Meira miltonrushii</name>
    <dbReference type="NCBI Taxonomy" id="1280837"/>
    <lineage>
        <taxon>Eukaryota</taxon>
        <taxon>Fungi</taxon>
        <taxon>Dikarya</taxon>
        <taxon>Basidiomycota</taxon>
        <taxon>Ustilaginomycotina</taxon>
        <taxon>Exobasidiomycetes</taxon>
        <taxon>Exobasidiales</taxon>
        <taxon>Brachybasidiaceae</taxon>
        <taxon>Meira</taxon>
    </lineage>
</organism>
<feature type="compositionally biased region" description="Basic and acidic residues" evidence="1">
    <location>
        <begin position="14"/>
        <end position="26"/>
    </location>
</feature>
<sequence length="261" mass="28975">MSSSTLQQRSQGKQKAEDDPLAKLDEDGSAEPLDEQEQEQIIQSLREANEKSNYIFRALMLVMLGLVGVLYLTPIPDYITGDHPESHLTMLFHTSHIHEASHDDLIRLPAFPIYLVLLFLQGGLLFGGIYETMDRMGMIRSKGLAFPQQPHQFGTAPAILAPVLADIRWHPTHSGIRADKDDRPPPVWTTISPRLLYLCLLTLASTPLPLMTFGAGNFINAGWWAITTVALTVLCICEGLIDKFEMEAVGLNGMKYAYKGA</sequence>
<keyword evidence="2" id="KW-1133">Transmembrane helix</keyword>
<feature type="compositionally biased region" description="Polar residues" evidence="1">
    <location>
        <begin position="1"/>
        <end position="13"/>
    </location>
</feature>
<gene>
    <name evidence="3" type="ORF">FA14DRAFT_161696</name>
</gene>
<feature type="compositionally biased region" description="Acidic residues" evidence="1">
    <location>
        <begin position="27"/>
        <end position="38"/>
    </location>
</feature>
<accession>A0A316V9R1</accession>
<evidence type="ECO:0000256" key="2">
    <source>
        <dbReference type="SAM" id="Phobius"/>
    </source>
</evidence>
<reference evidence="3 4" key="1">
    <citation type="journal article" date="2018" name="Mol. Biol. Evol.">
        <title>Broad Genomic Sampling Reveals a Smut Pathogenic Ancestry of the Fungal Clade Ustilaginomycotina.</title>
        <authorList>
            <person name="Kijpornyongpan T."/>
            <person name="Mondo S.J."/>
            <person name="Barry K."/>
            <person name="Sandor L."/>
            <person name="Lee J."/>
            <person name="Lipzen A."/>
            <person name="Pangilinan J."/>
            <person name="LaButti K."/>
            <person name="Hainaut M."/>
            <person name="Henrissat B."/>
            <person name="Grigoriev I.V."/>
            <person name="Spatafora J.W."/>
            <person name="Aime M.C."/>
        </authorList>
    </citation>
    <scope>NUCLEOTIDE SEQUENCE [LARGE SCALE GENOMIC DNA]</scope>
    <source>
        <strain evidence="3 4">MCA 3882</strain>
    </source>
</reference>
<evidence type="ECO:0000313" key="4">
    <source>
        <dbReference type="Proteomes" id="UP000245771"/>
    </source>
</evidence>
<keyword evidence="2" id="KW-0472">Membrane</keyword>
<feature type="transmembrane region" description="Helical" evidence="2">
    <location>
        <begin position="111"/>
        <end position="130"/>
    </location>
</feature>
<keyword evidence="2" id="KW-0812">Transmembrane</keyword>
<evidence type="ECO:0000313" key="3">
    <source>
        <dbReference type="EMBL" id="PWN34236.1"/>
    </source>
</evidence>
<dbReference type="RefSeq" id="XP_025354538.1">
    <property type="nucleotide sequence ID" value="XM_025499242.1"/>
</dbReference>
<dbReference type="InParanoid" id="A0A316V9R1"/>
<feature type="transmembrane region" description="Helical" evidence="2">
    <location>
        <begin position="195"/>
        <end position="215"/>
    </location>
</feature>
<dbReference type="EMBL" id="KZ819604">
    <property type="protein sequence ID" value="PWN34236.1"/>
    <property type="molecule type" value="Genomic_DNA"/>
</dbReference>
<dbReference type="Proteomes" id="UP000245771">
    <property type="component" value="Unassembled WGS sequence"/>
</dbReference>
<keyword evidence="4" id="KW-1185">Reference proteome</keyword>
<feature type="region of interest" description="Disordered" evidence="1">
    <location>
        <begin position="1"/>
        <end position="38"/>
    </location>
</feature>
<evidence type="ECO:0000256" key="1">
    <source>
        <dbReference type="SAM" id="MobiDB-lite"/>
    </source>
</evidence>
<dbReference type="GeneID" id="37021023"/>
<dbReference type="AlphaFoldDB" id="A0A316V9R1"/>